<evidence type="ECO:0000313" key="7">
    <source>
        <dbReference type="Proteomes" id="UP000269692"/>
    </source>
</evidence>
<dbReference type="GO" id="GO:0006950">
    <property type="term" value="P:response to stress"/>
    <property type="evidence" value="ECO:0007669"/>
    <property type="project" value="TreeGrafter"/>
</dbReference>
<dbReference type="OrthoDB" id="2287011at2"/>
<dbReference type="GO" id="GO:0003677">
    <property type="term" value="F:DNA binding"/>
    <property type="evidence" value="ECO:0007669"/>
    <property type="project" value="UniProtKB-KW"/>
</dbReference>
<dbReference type="InterPro" id="IPR039422">
    <property type="entry name" value="MarR/SlyA-like"/>
</dbReference>
<feature type="domain" description="HTH marR-type" evidence="5">
    <location>
        <begin position="136"/>
        <end position="270"/>
    </location>
</feature>
<evidence type="ECO:0000256" key="3">
    <source>
        <dbReference type="ARBA" id="ARBA00023163"/>
    </source>
</evidence>
<dbReference type="InterPro" id="IPR000835">
    <property type="entry name" value="HTH_MarR-typ"/>
</dbReference>
<organism evidence="6 7">
    <name type="scientific">Xanthobacter tagetidis</name>
    <dbReference type="NCBI Taxonomy" id="60216"/>
    <lineage>
        <taxon>Bacteria</taxon>
        <taxon>Pseudomonadati</taxon>
        <taxon>Pseudomonadota</taxon>
        <taxon>Alphaproteobacteria</taxon>
        <taxon>Hyphomicrobiales</taxon>
        <taxon>Xanthobacteraceae</taxon>
        <taxon>Xanthobacter</taxon>
    </lineage>
</organism>
<dbReference type="Proteomes" id="UP000269692">
    <property type="component" value="Unassembled WGS sequence"/>
</dbReference>
<name>A0A3L6ZUL7_9HYPH</name>
<evidence type="ECO:0000259" key="5">
    <source>
        <dbReference type="PROSITE" id="PS50995"/>
    </source>
</evidence>
<keyword evidence="7" id="KW-1185">Reference proteome</keyword>
<keyword evidence="1" id="KW-0805">Transcription regulation</keyword>
<dbReference type="InterPro" id="IPR036390">
    <property type="entry name" value="WH_DNA-bd_sf"/>
</dbReference>
<dbReference type="SMART" id="SM00347">
    <property type="entry name" value="HTH_MARR"/>
    <property type="match status" value="1"/>
</dbReference>
<dbReference type="EMBL" id="RCTF01000032">
    <property type="protein sequence ID" value="RLP71550.1"/>
    <property type="molecule type" value="Genomic_DNA"/>
</dbReference>
<dbReference type="Gene3D" id="1.10.10.10">
    <property type="entry name" value="Winged helix-like DNA-binding domain superfamily/Winged helix DNA-binding domain"/>
    <property type="match status" value="1"/>
</dbReference>
<evidence type="ECO:0000256" key="4">
    <source>
        <dbReference type="SAM" id="MobiDB-lite"/>
    </source>
</evidence>
<evidence type="ECO:0000256" key="2">
    <source>
        <dbReference type="ARBA" id="ARBA00023125"/>
    </source>
</evidence>
<proteinExistence type="predicted"/>
<evidence type="ECO:0000256" key="1">
    <source>
        <dbReference type="ARBA" id="ARBA00023015"/>
    </source>
</evidence>
<feature type="region of interest" description="Disordered" evidence="4">
    <location>
        <begin position="86"/>
        <end position="117"/>
    </location>
</feature>
<dbReference type="AlphaFoldDB" id="A0A3L6ZUL7"/>
<keyword evidence="2" id="KW-0238">DNA-binding</keyword>
<reference evidence="6 7" key="1">
    <citation type="submission" date="2018-10" db="EMBL/GenBank/DDBJ databases">
        <title>Xanthobacter tagetidis genome sequencing and assembly.</title>
        <authorList>
            <person name="Maclea K.S."/>
            <person name="Goen A.E."/>
            <person name="Fatima S.A."/>
        </authorList>
    </citation>
    <scope>NUCLEOTIDE SEQUENCE [LARGE SCALE GENOMIC DNA]</scope>
    <source>
        <strain evidence="6 7">ATCC 700314</strain>
    </source>
</reference>
<dbReference type="GO" id="GO:0003700">
    <property type="term" value="F:DNA-binding transcription factor activity"/>
    <property type="evidence" value="ECO:0007669"/>
    <property type="project" value="InterPro"/>
</dbReference>
<evidence type="ECO:0000313" key="6">
    <source>
        <dbReference type="EMBL" id="RLP71550.1"/>
    </source>
</evidence>
<dbReference type="SUPFAM" id="SSF46785">
    <property type="entry name" value="Winged helix' DNA-binding domain"/>
    <property type="match status" value="1"/>
</dbReference>
<keyword evidence="3" id="KW-0804">Transcription</keyword>
<gene>
    <name evidence="6" type="ORF">D9R14_22415</name>
</gene>
<accession>A0A3L6ZUL7</accession>
<sequence length="308" mass="33235">MVSFPGSGGPARGLGSLVSVWNAALGLAPGLAPNPGTSRRRRDALAWGGVSMSDNTYKLDIILYMSTRAGRCFPIRLWTAGRAVPKGWGTSHAQSRTEPRPPMSPPGRGKPAGSFRPPVTISRAEFLRGEGDRAFRESIYAMVMALEGLLKCRAIFGKVLGLTPSQFAVLMGTAYRQGEDGVAIRDLADHIRLAAPHVTTEVGRMIEMGLLAKRQDESDRRSVRVSLSPDGEQAVVRVAPVVRRVNDMLFEEITSSELAVVETVMRKLAISAERVFAHAKWGDILDGDDAGIRPDGAARKRRPKGPAA</sequence>
<dbReference type="PANTHER" id="PTHR33164">
    <property type="entry name" value="TRANSCRIPTIONAL REGULATOR, MARR FAMILY"/>
    <property type="match status" value="1"/>
</dbReference>
<dbReference type="PANTHER" id="PTHR33164:SF64">
    <property type="entry name" value="TRANSCRIPTIONAL REGULATOR SLYA"/>
    <property type="match status" value="1"/>
</dbReference>
<protein>
    <submittedName>
        <fullName evidence="6">MarR family transcriptional regulator</fullName>
    </submittedName>
</protein>
<comment type="caution">
    <text evidence="6">The sequence shown here is derived from an EMBL/GenBank/DDBJ whole genome shotgun (WGS) entry which is preliminary data.</text>
</comment>
<dbReference type="InterPro" id="IPR036388">
    <property type="entry name" value="WH-like_DNA-bd_sf"/>
</dbReference>
<dbReference type="PROSITE" id="PS50995">
    <property type="entry name" value="HTH_MARR_2"/>
    <property type="match status" value="1"/>
</dbReference>
<dbReference type="Pfam" id="PF12802">
    <property type="entry name" value="MarR_2"/>
    <property type="match status" value="1"/>
</dbReference>